<keyword evidence="2" id="KW-1185">Reference proteome</keyword>
<comment type="caution">
    <text evidence="1">The sequence shown here is derived from an EMBL/GenBank/DDBJ whole genome shotgun (WGS) entry which is preliminary data.</text>
</comment>
<evidence type="ECO:0008006" key="3">
    <source>
        <dbReference type="Google" id="ProtNLM"/>
    </source>
</evidence>
<evidence type="ECO:0000313" key="1">
    <source>
        <dbReference type="EMBL" id="PIL28829.1"/>
    </source>
</evidence>
<protein>
    <recommendedName>
        <fullName evidence="3">F-box domain-containing protein</fullName>
    </recommendedName>
</protein>
<accession>A0A2G8S4W5</accession>
<name>A0A2G8S4W5_9APHY</name>
<evidence type="ECO:0000313" key="2">
    <source>
        <dbReference type="Proteomes" id="UP000230002"/>
    </source>
</evidence>
<dbReference type="AlphaFoldDB" id="A0A2G8S4W5"/>
<dbReference type="EMBL" id="AYKW01000023">
    <property type="protein sequence ID" value="PIL28829.1"/>
    <property type="molecule type" value="Genomic_DNA"/>
</dbReference>
<dbReference type="OrthoDB" id="2748713at2759"/>
<dbReference type="Proteomes" id="UP000230002">
    <property type="component" value="Unassembled WGS sequence"/>
</dbReference>
<proteinExistence type="predicted"/>
<organism evidence="1 2">
    <name type="scientific">Ganoderma sinense ZZ0214-1</name>
    <dbReference type="NCBI Taxonomy" id="1077348"/>
    <lineage>
        <taxon>Eukaryota</taxon>
        <taxon>Fungi</taxon>
        <taxon>Dikarya</taxon>
        <taxon>Basidiomycota</taxon>
        <taxon>Agaricomycotina</taxon>
        <taxon>Agaricomycetes</taxon>
        <taxon>Polyporales</taxon>
        <taxon>Polyporaceae</taxon>
        <taxon>Ganoderma</taxon>
    </lineage>
</organism>
<reference evidence="1 2" key="1">
    <citation type="journal article" date="2015" name="Sci. Rep.">
        <title>Chromosome-level genome map provides insights into diverse defense mechanisms in the medicinal fungus Ganoderma sinense.</title>
        <authorList>
            <person name="Zhu Y."/>
            <person name="Xu J."/>
            <person name="Sun C."/>
            <person name="Zhou S."/>
            <person name="Xu H."/>
            <person name="Nelson D.R."/>
            <person name="Qian J."/>
            <person name="Song J."/>
            <person name="Luo H."/>
            <person name="Xiang L."/>
            <person name="Li Y."/>
            <person name="Xu Z."/>
            <person name="Ji A."/>
            <person name="Wang L."/>
            <person name="Lu S."/>
            <person name="Hayward A."/>
            <person name="Sun W."/>
            <person name="Li X."/>
            <person name="Schwartz D.C."/>
            <person name="Wang Y."/>
            <person name="Chen S."/>
        </authorList>
    </citation>
    <scope>NUCLEOTIDE SEQUENCE [LARGE SCALE GENOMIC DNA]</scope>
    <source>
        <strain evidence="1 2">ZZ0214-1</strain>
    </source>
</reference>
<gene>
    <name evidence="1" type="ORF">GSI_08874</name>
</gene>
<sequence>MLRTRPIVLRLKNVATILGFHDFLFSDLADRLPHVVALVIHVAEGETHPSTECSGRAIEALVAILRDASSLKSLELRSSAEWQSLGYLDDLRLSAVIEEVASLRELTIGGRTEVANFIGAIRSPLTKLAVGVSISEVRLDEGQWSPDSFGAALSRITPSLQTLAITKSYVRLIGGPPDSVSALTPFHALRSLTLSWLVVVPQLPLLFALSPNLDGTLHITMLIHGSPVSAGLEERYNFFRTAREQNSLAQEHKCWTRLHRLICDVEALFALSLRCPVGLTIVHECPTHAVPATRRYITESFRDHPPTHLNLQPMIWWGPDEPSLAGMFPPEAAATLTHLTLCVQCDYDSVPGATPLLEEMLRWDDLWRGTFLPALAPLRSLTHFRLVFHCEAREPEVPAWPISEDPFVEDLRPTGGTSRFDFAAMAAALVDALPALRYCFLTNSARLVEMKLSAGRTFVERWRESRAWRVACTPTGLDGVDDLQAVAAVDAYETRRELVELDDDIAEAIIDRGDLVLSTEEKASAVNRSSRQ</sequence>